<keyword evidence="2" id="KW-1185">Reference proteome</keyword>
<evidence type="ECO:0000313" key="1">
    <source>
        <dbReference type="EMBL" id="OLN29682.1"/>
    </source>
</evidence>
<gene>
    <name evidence="1" type="ORF">DSOL_3387</name>
</gene>
<dbReference type="STRING" id="1888891.DSOL_3387"/>
<name>A0A1Q8QQV4_9FIRM</name>
<comment type="caution">
    <text evidence="1">The sequence shown here is derived from an EMBL/GenBank/DDBJ whole genome shotgun (WGS) entry which is preliminary data.</text>
</comment>
<protein>
    <submittedName>
        <fullName evidence="1">Uncharacterized protein</fullName>
    </submittedName>
</protein>
<evidence type="ECO:0000313" key="2">
    <source>
        <dbReference type="Proteomes" id="UP000186102"/>
    </source>
</evidence>
<dbReference type="AlphaFoldDB" id="A0A1Q8QQV4"/>
<dbReference type="EMBL" id="MLBF01000030">
    <property type="protein sequence ID" value="OLN29682.1"/>
    <property type="molecule type" value="Genomic_DNA"/>
</dbReference>
<organism evidence="1 2">
    <name type="scientific">Desulfosporosinus metallidurans</name>
    <dbReference type="NCBI Taxonomy" id="1888891"/>
    <lineage>
        <taxon>Bacteria</taxon>
        <taxon>Bacillati</taxon>
        <taxon>Bacillota</taxon>
        <taxon>Clostridia</taxon>
        <taxon>Eubacteriales</taxon>
        <taxon>Desulfitobacteriaceae</taxon>
        <taxon>Desulfosporosinus</taxon>
    </lineage>
</organism>
<proteinExistence type="predicted"/>
<dbReference type="Proteomes" id="UP000186102">
    <property type="component" value="Unassembled WGS sequence"/>
</dbReference>
<reference evidence="1 2" key="1">
    <citation type="submission" date="2016-09" db="EMBL/GenBank/DDBJ databases">
        <title>Complete genome of Desulfosporosinus sp. OL.</title>
        <authorList>
            <person name="Mardanov A."/>
            <person name="Beletsky A."/>
            <person name="Panova A."/>
            <person name="Karnachuk O."/>
            <person name="Ravin N."/>
        </authorList>
    </citation>
    <scope>NUCLEOTIDE SEQUENCE [LARGE SCALE GENOMIC DNA]</scope>
    <source>
        <strain evidence="1 2">OL</strain>
    </source>
</reference>
<sequence length="46" mass="5161">MVFIRSLSGSRYHTSSIKLGPWMGVDNISHACGILFLWAIGRRKVV</sequence>
<accession>A0A1Q8QQV4</accession>